<feature type="compositionally biased region" description="Basic and acidic residues" evidence="1">
    <location>
        <begin position="31"/>
        <end position="52"/>
    </location>
</feature>
<dbReference type="EMBL" id="JACEIK010002803">
    <property type="protein sequence ID" value="MCD9638946.1"/>
    <property type="molecule type" value="Genomic_DNA"/>
</dbReference>
<feature type="region of interest" description="Disordered" evidence="1">
    <location>
        <begin position="98"/>
        <end position="119"/>
    </location>
</feature>
<dbReference type="Proteomes" id="UP000823775">
    <property type="component" value="Unassembled WGS sequence"/>
</dbReference>
<feature type="compositionally biased region" description="Polar residues" evidence="1">
    <location>
        <begin position="8"/>
        <end position="30"/>
    </location>
</feature>
<feature type="region of interest" description="Disordered" evidence="1">
    <location>
        <begin position="1"/>
        <end position="52"/>
    </location>
</feature>
<keyword evidence="3" id="KW-1185">Reference proteome</keyword>
<gene>
    <name evidence="2" type="ORF">HAX54_023169</name>
</gene>
<reference evidence="2 3" key="1">
    <citation type="journal article" date="2021" name="BMC Genomics">
        <title>Datura genome reveals duplications of psychoactive alkaloid biosynthetic genes and high mutation rate following tissue culture.</title>
        <authorList>
            <person name="Rajewski A."/>
            <person name="Carter-House D."/>
            <person name="Stajich J."/>
            <person name="Litt A."/>
        </authorList>
    </citation>
    <scope>NUCLEOTIDE SEQUENCE [LARGE SCALE GENOMIC DNA]</scope>
    <source>
        <strain evidence="2">AR-01</strain>
    </source>
</reference>
<proteinExistence type="predicted"/>
<evidence type="ECO:0000313" key="3">
    <source>
        <dbReference type="Proteomes" id="UP000823775"/>
    </source>
</evidence>
<comment type="caution">
    <text evidence="2">The sequence shown here is derived from an EMBL/GenBank/DDBJ whole genome shotgun (WGS) entry which is preliminary data.</text>
</comment>
<evidence type="ECO:0000256" key="1">
    <source>
        <dbReference type="SAM" id="MobiDB-lite"/>
    </source>
</evidence>
<accession>A0ABS8UXL5</accession>
<sequence length="119" mass="13199">MLIRPTLLMSSSNNAGQPLNPTTEPQTDDNSGGKEYEDGFEGDNREDNVESMGLEKSKCYNLTQKATSITNEGGWHVTTPYRLMHNAQGIPMQQDVIEQHNHDGMSDADPCFPTQNLQS</sequence>
<evidence type="ECO:0000313" key="2">
    <source>
        <dbReference type="EMBL" id="MCD9638946.1"/>
    </source>
</evidence>
<protein>
    <submittedName>
        <fullName evidence="2">Uncharacterized protein</fullName>
    </submittedName>
</protein>
<organism evidence="2 3">
    <name type="scientific">Datura stramonium</name>
    <name type="common">Jimsonweed</name>
    <name type="synonym">Common thornapple</name>
    <dbReference type="NCBI Taxonomy" id="4076"/>
    <lineage>
        <taxon>Eukaryota</taxon>
        <taxon>Viridiplantae</taxon>
        <taxon>Streptophyta</taxon>
        <taxon>Embryophyta</taxon>
        <taxon>Tracheophyta</taxon>
        <taxon>Spermatophyta</taxon>
        <taxon>Magnoliopsida</taxon>
        <taxon>eudicotyledons</taxon>
        <taxon>Gunneridae</taxon>
        <taxon>Pentapetalae</taxon>
        <taxon>asterids</taxon>
        <taxon>lamiids</taxon>
        <taxon>Solanales</taxon>
        <taxon>Solanaceae</taxon>
        <taxon>Solanoideae</taxon>
        <taxon>Datureae</taxon>
        <taxon>Datura</taxon>
    </lineage>
</organism>
<name>A0ABS8UXL5_DATST</name>